<dbReference type="InterPro" id="IPR009739">
    <property type="entry name" value="LprI-like_N"/>
</dbReference>
<evidence type="ECO:0000256" key="1">
    <source>
        <dbReference type="SAM" id="SignalP"/>
    </source>
</evidence>
<dbReference type="Pfam" id="PF07007">
    <property type="entry name" value="LprI"/>
    <property type="match status" value="1"/>
</dbReference>
<keyword evidence="1" id="KW-0732">Signal</keyword>
<proteinExistence type="predicted"/>
<protein>
    <recommendedName>
        <fullName evidence="2">Lysozyme inhibitor LprI-like N-terminal domain-containing protein</fullName>
    </recommendedName>
</protein>
<dbReference type="Gene3D" id="1.20.1270.180">
    <property type="match status" value="1"/>
</dbReference>
<evidence type="ECO:0000313" key="4">
    <source>
        <dbReference type="Proteomes" id="UP000636453"/>
    </source>
</evidence>
<gene>
    <name evidence="3" type="ORF">GCM10007167_02840</name>
</gene>
<sequence>MLGLEKMMGSVLLAGALASCGTVRAMDVAPADRMPDDAACRTAGFYAEREACHSKLDARLCASSRLCSTYRAMHEAERRLAALESRLLDNASAAYASYRASDPDYLVDLERAFLQGRDAWRAYRDRHCESVPLLQGMSRAEAEGLTEACRLEVTQARVKEIEALLEAF</sequence>
<feature type="signal peptide" evidence="1">
    <location>
        <begin position="1"/>
        <end position="25"/>
    </location>
</feature>
<keyword evidence="4" id="KW-1185">Reference proteome</keyword>
<evidence type="ECO:0000259" key="2">
    <source>
        <dbReference type="Pfam" id="PF07007"/>
    </source>
</evidence>
<comment type="caution">
    <text evidence="3">The sequence shown here is derived from an EMBL/GenBank/DDBJ whole genome shotgun (WGS) entry which is preliminary data.</text>
</comment>
<name>A0A918YX73_9GAMM</name>
<feature type="domain" description="Lysozyme inhibitor LprI-like N-terminal" evidence="2">
    <location>
        <begin position="71"/>
        <end position="160"/>
    </location>
</feature>
<dbReference type="RefSeq" id="WP_386112653.1">
    <property type="nucleotide sequence ID" value="NZ_JBHRUD010000001.1"/>
</dbReference>
<organism evidence="3 4">
    <name type="scientific">Vulcaniibacterium thermophilum</name>
    <dbReference type="NCBI Taxonomy" id="1169913"/>
    <lineage>
        <taxon>Bacteria</taxon>
        <taxon>Pseudomonadati</taxon>
        <taxon>Pseudomonadota</taxon>
        <taxon>Gammaproteobacteria</taxon>
        <taxon>Lysobacterales</taxon>
        <taxon>Lysobacteraceae</taxon>
        <taxon>Vulcaniibacterium</taxon>
    </lineage>
</organism>
<dbReference type="AlphaFoldDB" id="A0A918YX73"/>
<accession>A0A918YX73</accession>
<feature type="chain" id="PRO_5037457921" description="Lysozyme inhibitor LprI-like N-terminal domain-containing protein" evidence="1">
    <location>
        <begin position="26"/>
        <end position="168"/>
    </location>
</feature>
<dbReference type="Proteomes" id="UP000636453">
    <property type="component" value="Unassembled WGS sequence"/>
</dbReference>
<reference evidence="3" key="2">
    <citation type="submission" date="2020-09" db="EMBL/GenBank/DDBJ databases">
        <authorList>
            <person name="Sun Q."/>
            <person name="Kim S."/>
        </authorList>
    </citation>
    <scope>NUCLEOTIDE SEQUENCE</scope>
    <source>
        <strain evidence="3">KCTC 32020</strain>
    </source>
</reference>
<evidence type="ECO:0000313" key="3">
    <source>
        <dbReference type="EMBL" id="GHE25606.1"/>
    </source>
</evidence>
<dbReference type="PROSITE" id="PS51257">
    <property type="entry name" value="PROKAR_LIPOPROTEIN"/>
    <property type="match status" value="1"/>
</dbReference>
<dbReference type="EMBL" id="BNCF01000001">
    <property type="protein sequence ID" value="GHE25606.1"/>
    <property type="molecule type" value="Genomic_DNA"/>
</dbReference>
<reference evidence="3" key="1">
    <citation type="journal article" date="2014" name="Int. J. Syst. Evol. Microbiol.">
        <title>Complete genome sequence of Corynebacterium casei LMG S-19264T (=DSM 44701T), isolated from a smear-ripened cheese.</title>
        <authorList>
            <consortium name="US DOE Joint Genome Institute (JGI-PGF)"/>
            <person name="Walter F."/>
            <person name="Albersmeier A."/>
            <person name="Kalinowski J."/>
            <person name="Ruckert C."/>
        </authorList>
    </citation>
    <scope>NUCLEOTIDE SEQUENCE</scope>
    <source>
        <strain evidence="3">KCTC 32020</strain>
    </source>
</reference>